<accession>B8KSJ7</accession>
<dbReference type="RefSeq" id="WP_009021027.1">
    <property type="nucleotide sequence ID" value="NZ_DS999411.1"/>
</dbReference>
<dbReference type="OrthoDB" id="6077921at2"/>
<protein>
    <recommendedName>
        <fullName evidence="2">Transcriptional regulator SutA RNAP-binding domain-containing protein</fullName>
    </recommendedName>
</protein>
<dbReference type="EMBL" id="DS999411">
    <property type="protein sequence ID" value="EED36283.1"/>
    <property type="molecule type" value="Genomic_DNA"/>
</dbReference>
<reference evidence="4" key="1">
    <citation type="journal article" date="2013" name="BMC Microbiol.">
        <title>Taxonomy and evolution of bacteriochlorophyll a-containing members of the OM60/NOR5 clade of marine gammaproteobacteria: description of Luminiphilus syltensis gen. nov., sp. nov., reclassification of Haliea rubra as Pseudohaliea rubra gen. nov., comb. nov., and emendation of Chromatocurvus halotolerans.</title>
        <authorList>
            <person name="Spring S."/>
            <person name="Riedel T."/>
            <person name="Sproer C."/>
            <person name="Yan S."/>
            <person name="Harder J."/>
            <person name="Fuchs B.M."/>
        </authorList>
    </citation>
    <scope>NUCLEOTIDE SEQUENCE [LARGE SCALE GENOMIC DNA]</scope>
    <source>
        <strain evidence="4">NOR51-B</strain>
    </source>
</reference>
<gene>
    <name evidence="3" type="ORF">NOR51B_2233</name>
</gene>
<keyword evidence="4" id="KW-1185">Reference proteome</keyword>
<dbReference type="Proteomes" id="UP000004699">
    <property type="component" value="Unassembled WGS sequence"/>
</dbReference>
<evidence type="ECO:0000313" key="3">
    <source>
        <dbReference type="EMBL" id="EED36283.1"/>
    </source>
</evidence>
<dbReference type="Pfam" id="PF20661">
    <property type="entry name" value="SutA-RBD"/>
    <property type="match status" value="1"/>
</dbReference>
<feature type="region of interest" description="Disordered" evidence="1">
    <location>
        <begin position="19"/>
        <end position="47"/>
    </location>
</feature>
<dbReference type="AlphaFoldDB" id="B8KSJ7"/>
<name>B8KSJ7_9GAMM</name>
<evidence type="ECO:0000313" key="4">
    <source>
        <dbReference type="Proteomes" id="UP000004699"/>
    </source>
</evidence>
<sequence length="47" mass="5213">MAKKKEELSREELNQQIEAFKREGGKITTIPSGVSGVQPKEKRPTSA</sequence>
<evidence type="ECO:0000256" key="1">
    <source>
        <dbReference type="SAM" id="MobiDB-lite"/>
    </source>
</evidence>
<dbReference type="HOGENOM" id="CLU_3169905_0_0_6"/>
<dbReference type="InterPro" id="IPR049191">
    <property type="entry name" value="SutA_RBD"/>
</dbReference>
<proteinExistence type="predicted"/>
<organism evidence="3 4">
    <name type="scientific">Luminiphilus syltensis NOR5-1B</name>
    <dbReference type="NCBI Taxonomy" id="565045"/>
    <lineage>
        <taxon>Bacteria</taxon>
        <taxon>Pseudomonadati</taxon>
        <taxon>Pseudomonadota</taxon>
        <taxon>Gammaproteobacteria</taxon>
        <taxon>Cellvibrionales</taxon>
        <taxon>Halieaceae</taxon>
        <taxon>Luminiphilus</taxon>
    </lineage>
</organism>
<feature type="domain" description="Transcriptional regulator SutA RNAP-binding" evidence="2">
    <location>
        <begin position="7"/>
        <end position="37"/>
    </location>
</feature>
<evidence type="ECO:0000259" key="2">
    <source>
        <dbReference type="Pfam" id="PF20661"/>
    </source>
</evidence>